<dbReference type="PANTHER" id="PTHR13555:SF68">
    <property type="entry name" value="ZINC FINGER PROTEIN 474"/>
    <property type="match status" value="1"/>
</dbReference>
<sequence length="199" mass="22262">MQVHLSVRRCRLLPWQLKAADVSNRIDRSSTQQQLNPAVFTSNWFGFPFLRFGWLQKASSGGRRHSEAKKSTVNNIKMNNLTPGLPKATGGAPTVFCYICGRQFGSRSIGIHQPQCLKKWEAENDKLPKHLRRPAPQKPEIIKKGGKVDVEATNQAAWEASQSAMVECANCGRRFNPDRLAVHNRSCTPDNPAKRVGTK</sequence>
<proteinExistence type="predicted"/>
<keyword evidence="3 5" id="KW-0863">Zinc-finger</keyword>
<keyword evidence="7" id="KW-1185">Reference proteome</keyword>
<evidence type="ECO:0000313" key="7">
    <source>
        <dbReference type="Proteomes" id="UP000887566"/>
    </source>
</evidence>
<name>A0A914XEZ1_9BILA</name>
<dbReference type="Proteomes" id="UP000887566">
    <property type="component" value="Unplaced"/>
</dbReference>
<evidence type="ECO:0000256" key="1">
    <source>
        <dbReference type="ARBA" id="ARBA00022723"/>
    </source>
</evidence>
<dbReference type="InterPro" id="IPR049899">
    <property type="entry name" value="Znf_C2HC_C3H"/>
</dbReference>
<evidence type="ECO:0000256" key="4">
    <source>
        <dbReference type="ARBA" id="ARBA00022833"/>
    </source>
</evidence>
<keyword evidence="4" id="KW-0862">Zinc</keyword>
<dbReference type="Gene3D" id="3.30.160.60">
    <property type="entry name" value="Classic Zinc Finger"/>
    <property type="match status" value="2"/>
</dbReference>
<dbReference type="AlphaFoldDB" id="A0A914XEZ1"/>
<reference evidence="8" key="1">
    <citation type="submission" date="2022-11" db="UniProtKB">
        <authorList>
            <consortium name="WormBaseParasite"/>
        </authorList>
    </citation>
    <scope>IDENTIFICATION</scope>
</reference>
<keyword evidence="2" id="KW-0677">Repeat</keyword>
<dbReference type="GO" id="GO:0008270">
    <property type="term" value="F:zinc ion binding"/>
    <property type="evidence" value="ECO:0007669"/>
    <property type="project" value="UniProtKB-KW"/>
</dbReference>
<evidence type="ECO:0000313" key="8">
    <source>
        <dbReference type="WBParaSite" id="PSAMB.scaffold73size86561.g1520.t1"/>
    </source>
</evidence>
<feature type="domain" description="C2HC/C3H-type" evidence="6">
    <location>
        <begin position="164"/>
        <end position="193"/>
    </location>
</feature>
<evidence type="ECO:0000259" key="6">
    <source>
        <dbReference type="PROSITE" id="PS52027"/>
    </source>
</evidence>
<protein>
    <submittedName>
        <fullName evidence="8">Zinc finger protein 474</fullName>
    </submittedName>
</protein>
<dbReference type="WBParaSite" id="PSAMB.scaffold73size86561.g1520.t1">
    <property type="protein sequence ID" value="PSAMB.scaffold73size86561.g1520.t1"/>
    <property type="gene ID" value="PSAMB.scaffold73size86561.g1520"/>
</dbReference>
<evidence type="ECO:0000256" key="3">
    <source>
        <dbReference type="ARBA" id="ARBA00022771"/>
    </source>
</evidence>
<evidence type="ECO:0000256" key="5">
    <source>
        <dbReference type="PROSITE-ProRule" id="PRU01371"/>
    </source>
</evidence>
<organism evidence="7 8">
    <name type="scientific">Plectus sambesii</name>
    <dbReference type="NCBI Taxonomy" id="2011161"/>
    <lineage>
        <taxon>Eukaryota</taxon>
        <taxon>Metazoa</taxon>
        <taxon>Ecdysozoa</taxon>
        <taxon>Nematoda</taxon>
        <taxon>Chromadorea</taxon>
        <taxon>Plectida</taxon>
        <taxon>Plectina</taxon>
        <taxon>Plectoidea</taxon>
        <taxon>Plectidae</taxon>
        <taxon>Plectus</taxon>
    </lineage>
</organism>
<dbReference type="Pfam" id="PF13913">
    <property type="entry name" value="zf-C2HC_2"/>
    <property type="match status" value="2"/>
</dbReference>
<dbReference type="InterPro" id="IPR026319">
    <property type="entry name" value="ZC2HC1A/B-like"/>
</dbReference>
<dbReference type="PANTHER" id="PTHR13555">
    <property type="entry name" value="C2H2 ZINC FINGER CGI-62-RELATED"/>
    <property type="match status" value="1"/>
</dbReference>
<feature type="domain" description="C2HC/C3H-type" evidence="6">
    <location>
        <begin position="93"/>
        <end position="122"/>
    </location>
</feature>
<evidence type="ECO:0000256" key="2">
    <source>
        <dbReference type="ARBA" id="ARBA00022737"/>
    </source>
</evidence>
<accession>A0A914XEZ1</accession>
<dbReference type="PROSITE" id="PS52027">
    <property type="entry name" value="ZF_C2HC_C3H"/>
    <property type="match status" value="2"/>
</dbReference>
<keyword evidence="1" id="KW-0479">Metal-binding</keyword>